<reference evidence="1 2" key="1">
    <citation type="journal article" date="2013" name="Genome Announc.">
        <title>Draft Genome of the Nitrogen-Fixing Bacterium Pseudomonas stutzeri Strain KOS6 Isolated from Industrial Hydrocarbon Sludge.</title>
        <authorList>
            <person name="Grigoryeva T.V."/>
            <person name="Laikov A.V."/>
            <person name="Naumova R.P."/>
            <person name="Manolov A.I."/>
            <person name="Larin A.K."/>
            <person name="Karpova I.Y."/>
            <person name="Semashko T.A."/>
            <person name="Alexeev D.G."/>
            <person name="Kostryukova E.S."/>
            <person name="Muller R."/>
            <person name="Govorun V.M."/>
        </authorList>
    </citation>
    <scope>NUCLEOTIDE SEQUENCE [LARGE SCALE GENOMIC DNA]</scope>
    <source>
        <strain evidence="1 2">KOS6</strain>
    </source>
</reference>
<evidence type="ECO:0000313" key="1">
    <source>
        <dbReference type="EMBL" id="EWC41365.1"/>
    </source>
</evidence>
<sequence>MAPAHSEVTIMTMMQCTYRDHVITAEVMEYPGTPTPWAGGCRITEPGGHTTRRMPLPLEHAFMDQLEKAQRLSIAHGKWLVDQQLDHGRQLFQKAA</sequence>
<comment type="caution">
    <text evidence="1">The sequence shown here is derived from an EMBL/GenBank/DDBJ whole genome shotgun (WGS) entry which is preliminary data.</text>
</comment>
<protein>
    <submittedName>
        <fullName evidence="1">Uncharacterized protein</fullName>
    </submittedName>
</protein>
<dbReference type="Proteomes" id="UP000026923">
    <property type="component" value="Unassembled WGS sequence"/>
</dbReference>
<dbReference type="EMBL" id="AMCZ02000011">
    <property type="protein sequence ID" value="EWC41365.1"/>
    <property type="molecule type" value="Genomic_DNA"/>
</dbReference>
<dbReference type="HOGENOM" id="CLU_186901_0_0_6"/>
<accession>A0A061JST6</accession>
<gene>
    <name evidence="1" type="ORF">B597_010560</name>
</gene>
<name>A0A061JST6_STUST</name>
<dbReference type="AlphaFoldDB" id="A0A061JST6"/>
<evidence type="ECO:0000313" key="2">
    <source>
        <dbReference type="Proteomes" id="UP000026923"/>
    </source>
</evidence>
<organism evidence="1 2">
    <name type="scientific">Stutzerimonas stutzeri KOS6</name>
    <dbReference type="NCBI Taxonomy" id="1218352"/>
    <lineage>
        <taxon>Bacteria</taxon>
        <taxon>Pseudomonadati</taxon>
        <taxon>Pseudomonadota</taxon>
        <taxon>Gammaproteobacteria</taxon>
        <taxon>Pseudomonadales</taxon>
        <taxon>Pseudomonadaceae</taxon>
        <taxon>Stutzerimonas</taxon>
    </lineage>
</organism>
<dbReference type="eggNOG" id="ENOG50342PQ">
    <property type="taxonomic scope" value="Bacteria"/>
</dbReference>
<proteinExistence type="predicted"/>